<accession>A0A397VLU0</accession>
<evidence type="ECO:0000313" key="1">
    <source>
        <dbReference type="EMBL" id="RIB22791.1"/>
    </source>
</evidence>
<dbReference type="AlphaFoldDB" id="A0A397VLU0"/>
<evidence type="ECO:0000313" key="2">
    <source>
        <dbReference type="Proteomes" id="UP000266673"/>
    </source>
</evidence>
<protein>
    <submittedName>
        <fullName evidence="1">Uncharacterized protein</fullName>
    </submittedName>
</protein>
<reference evidence="1 2" key="1">
    <citation type="submission" date="2018-06" db="EMBL/GenBank/DDBJ databases">
        <title>Comparative genomics reveals the genomic features of Rhizophagus irregularis, R. cerebriforme, R. diaphanum and Gigaspora rosea, and their symbiotic lifestyle signature.</title>
        <authorList>
            <person name="Morin E."/>
            <person name="San Clemente H."/>
            <person name="Chen E.C.H."/>
            <person name="De La Providencia I."/>
            <person name="Hainaut M."/>
            <person name="Kuo A."/>
            <person name="Kohler A."/>
            <person name="Murat C."/>
            <person name="Tang N."/>
            <person name="Roy S."/>
            <person name="Loubradou J."/>
            <person name="Henrissat B."/>
            <person name="Grigoriev I.V."/>
            <person name="Corradi N."/>
            <person name="Roux C."/>
            <person name="Martin F.M."/>
        </authorList>
    </citation>
    <scope>NUCLEOTIDE SEQUENCE [LARGE SCALE GENOMIC DNA]</scope>
    <source>
        <strain evidence="1 2">DAOM 194757</strain>
    </source>
</reference>
<gene>
    <name evidence="1" type="ORF">C2G38_2033283</name>
</gene>
<sequence>MVNFKVAPEEPVNGAKLGSEEIRVDLEPFLQKLIAEFDALVYEWAPGKEFSKILRKKRALKRLKTKKLELKRVNMEQEETKDPENCCRFEIGIGKKEESRFKKDEKDETKKFEVGTRFDQKNHEPLQVVEKVTDEVSWNQSLVFLLVFLWSSGSRGLWFNSVWFFRFFEKLIRIKSVPLILIK</sequence>
<dbReference type="Proteomes" id="UP000266673">
    <property type="component" value="Unassembled WGS sequence"/>
</dbReference>
<comment type="caution">
    <text evidence="1">The sequence shown here is derived from an EMBL/GenBank/DDBJ whole genome shotgun (WGS) entry which is preliminary data.</text>
</comment>
<dbReference type="EMBL" id="QKWP01000292">
    <property type="protein sequence ID" value="RIB22791.1"/>
    <property type="molecule type" value="Genomic_DNA"/>
</dbReference>
<name>A0A397VLU0_9GLOM</name>
<keyword evidence="2" id="KW-1185">Reference proteome</keyword>
<dbReference type="OrthoDB" id="10614256at2759"/>
<organism evidence="1 2">
    <name type="scientific">Gigaspora rosea</name>
    <dbReference type="NCBI Taxonomy" id="44941"/>
    <lineage>
        <taxon>Eukaryota</taxon>
        <taxon>Fungi</taxon>
        <taxon>Fungi incertae sedis</taxon>
        <taxon>Mucoromycota</taxon>
        <taxon>Glomeromycotina</taxon>
        <taxon>Glomeromycetes</taxon>
        <taxon>Diversisporales</taxon>
        <taxon>Gigasporaceae</taxon>
        <taxon>Gigaspora</taxon>
    </lineage>
</organism>
<proteinExistence type="predicted"/>